<feature type="domain" description="Helix-turn-helix" evidence="1">
    <location>
        <begin position="75"/>
        <end position="123"/>
    </location>
</feature>
<dbReference type="RefSeq" id="WP_127078451.1">
    <property type="nucleotide sequence ID" value="NZ_RSCL01000001.1"/>
</dbReference>
<organism evidence="2 3">
    <name type="scientific">Dulcicalothrix desertica PCC 7102</name>
    <dbReference type="NCBI Taxonomy" id="232991"/>
    <lineage>
        <taxon>Bacteria</taxon>
        <taxon>Bacillati</taxon>
        <taxon>Cyanobacteriota</taxon>
        <taxon>Cyanophyceae</taxon>
        <taxon>Nostocales</taxon>
        <taxon>Calotrichaceae</taxon>
        <taxon>Dulcicalothrix</taxon>
    </lineage>
</organism>
<dbReference type="OrthoDB" id="26212at2"/>
<dbReference type="EMBL" id="RSCL01000001">
    <property type="protein sequence ID" value="RUT09969.1"/>
    <property type="molecule type" value="Genomic_DNA"/>
</dbReference>
<dbReference type="Pfam" id="PF12728">
    <property type="entry name" value="HTH_17"/>
    <property type="match status" value="1"/>
</dbReference>
<dbReference type="GO" id="GO:0003677">
    <property type="term" value="F:DNA binding"/>
    <property type="evidence" value="ECO:0007669"/>
    <property type="project" value="InterPro"/>
</dbReference>
<keyword evidence="3" id="KW-1185">Reference proteome</keyword>
<proteinExistence type="predicted"/>
<evidence type="ECO:0000313" key="3">
    <source>
        <dbReference type="Proteomes" id="UP000271624"/>
    </source>
</evidence>
<evidence type="ECO:0000313" key="2">
    <source>
        <dbReference type="EMBL" id="RUT09969.1"/>
    </source>
</evidence>
<dbReference type="SUPFAM" id="SSF46955">
    <property type="entry name" value="Putative DNA-binding domain"/>
    <property type="match status" value="1"/>
</dbReference>
<dbReference type="InterPro" id="IPR041657">
    <property type="entry name" value="HTH_17"/>
</dbReference>
<gene>
    <name evidence="2" type="ORF">DSM106972_004640</name>
</gene>
<comment type="caution">
    <text evidence="2">The sequence shown here is derived from an EMBL/GenBank/DDBJ whole genome shotgun (WGS) entry which is preliminary data.</text>
</comment>
<sequence>MLSENEPIQSATSQDEEIKLIKQLEKVLRSGSQSKIHNNGEQVVIPESVLIMWHQVVHAMALGQTVSIVPQQQEMTTQEAADFLNVSRPYLIKLLEQGQIPYIKVGSHRRVNLLDLSKYKEERDKTRREGMKEFSKFLQEEGFYD</sequence>
<dbReference type="InterPro" id="IPR009061">
    <property type="entry name" value="DNA-bd_dom_put_sf"/>
</dbReference>
<evidence type="ECO:0000259" key="1">
    <source>
        <dbReference type="Pfam" id="PF12728"/>
    </source>
</evidence>
<dbReference type="InterPro" id="IPR010093">
    <property type="entry name" value="SinI_DNA-bd"/>
</dbReference>
<dbReference type="NCBIfam" id="TIGR01764">
    <property type="entry name" value="excise"/>
    <property type="match status" value="1"/>
</dbReference>
<name>A0A3S1J925_9CYAN</name>
<reference evidence="2" key="2">
    <citation type="journal article" date="2019" name="Genome Biol. Evol.">
        <title>Day and night: Metabolic profiles and evolutionary relationships of six axenic non-marine cyanobacteria.</title>
        <authorList>
            <person name="Will S.E."/>
            <person name="Henke P."/>
            <person name="Boedeker C."/>
            <person name="Huang S."/>
            <person name="Brinkmann H."/>
            <person name="Rohde M."/>
            <person name="Jarek M."/>
            <person name="Friedl T."/>
            <person name="Seufert S."/>
            <person name="Schumacher M."/>
            <person name="Overmann J."/>
            <person name="Neumann-Schaal M."/>
            <person name="Petersen J."/>
        </authorList>
    </citation>
    <scope>NUCLEOTIDE SEQUENCE [LARGE SCALE GENOMIC DNA]</scope>
    <source>
        <strain evidence="2">PCC 7102</strain>
    </source>
</reference>
<reference evidence="2" key="1">
    <citation type="submission" date="2018-12" db="EMBL/GenBank/DDBJ databases">
        <authorList>
            <person name="Will S."/>
            <person name="Neumann-Schaal M."/>
            <person name="Henke P."/>
        </authorList>
    </citation>
    <scope>NUCLEOTIDE SEQUENCE</scope>
    <source>
        <strain evidence="2">PCC 7102</strain>
    </source>
</reference>
<dbReference type="Proteomes" id="UP000271624">
    <property type="component" value="Unassembled WGS sequence"/>
</dbReference>
<protein>
    <submittedName>
        <fullName evidence="2">Excisionase</fullName>
    </submittedName>
</protein>
<dbReference type="AlphaFoldDB" id="A0A3S1J925"/>
<accession>A0A3S1J925</accession>